<feature type="signal peptide" evidence="1">
    <location>
        <begin position="1"/>
        <end position="19"/>
    </location>
</feature>
<keyword evidence="1" id="KW-0732">Signal</keyword>
<dbReference type="AlphaFoldDB" id="A0A7S2UK13"/>
<organism evidence="3">
    <name type="scientific">Attheya septentrionalis</name>
    <dbReference type="NCBI Taxonomy" id="420275"/>
    <lineage>
        <taxon>Eukaryota</taxon>
        <taxon>Sar</taxon>
        <taxon>Stramenopiles</taxon>
        <taxon>Ochrophyta</taxon>
        <taxon>Bacillariophyta</taxon>
        <taxon>Coscinodiscophyceae</taxon>
        <taxon>Chaetocerotophycidae</taxon>
        <taxon>Chaetocerotales</taxon>
        <taxon>Attheyaceae</taxon>
        <taxon>Attheya</taxon>
    </lineage>
</organism>
<dbReference type="EMBL" id="HBHQ01020835">
    <property type="protein sequence ID" value="CAD9822204.1"/>
    <property type="molecule type" value="Transcribed_RNA"/>
</dbReference>
<evidence type="ECO:0000313" key="3">
    <source>
        <dbReference type="EMBL" id="CAD9822204.1"/>
    </source>
</evidence>
<dbReference type="SUPFAM" id="SSF50370">
    <property type="entry name" value="Ricin B-like lectins"/>
    <property type="match status" value="2"/>
</dbReference>
<dbReference type="Pfam" id="PF00652">
    <property type="entry name" value="Ricin_B_lectin"/>
    <property type="match status" value="1"/>
</dbReference>
<dbReference type="Gene3D" id="2.80.10.50">
    <property type="match status" value="2"/>
</dbReference>
<proteinExistence type="predicted"/>
<dbReference type="InterPro" id="IPR035992">
    <property type="entry name" value="Ricin_B-like_lectins"/>
</dbReference>
<feature type="domain" description="Ricin B lectin" evidence="2">
    <location>
        <begin position="47"/>
        <end position="130"/>
    </location>
</feature>
<gene>
    <name evidence="3" type="ORF">ASEP1449_LOCUS14038</name>
</gene>
<feature type="chain" id="PRO_5030640490" description="Ricin B lectin domain-containing protein" evidence="1">
    <location>
        <begin position="20"/>
        <end position="333"/>
    </location>
</feature>
<reference evidence="3" key="1">
    <citation type="submission" date="2021-01" db="EMBL/GenBank/DDBJ databases">
        <authorList>
            <person name="Corre E."/>
            <person name="Pelletier E."/>
            <person name="Niang G."/>
            <person name="Scheremetjew M."/>
            <person name="Finn R."/>
            <person name="Kale V."/>
            <person name="Holt S."/>
            <person name="Cochrane G."/>
            <person name="Meng A."/>
            <person name="Brown T."/>
            <person name="Cohen L."/>
        </authorList>
    </citation>
    <scope>NUCLEOTIDE SEQUENCE</scope>
    <source>
        <strain evidence="3">CCMP2084</strain>
    </source>
</reference>
<sequence>MKFFSTIVLALSLIKKGDCNEWIALRGNGDNNEERRRLYPTYGYIISGAITGKGDKHWCITAGEGVLNNVKVGVAPCDFDGTAEAVGQQLWRQTADGKIHSKLNDNKCLRAEVLRSGAKIRISDCYRKGSINKLEDLWASDYYTVEDYYDPTPLRFIGNEDLCIHYQGNNPDSSDELVLKPCQEDEDKFLFEEVYIENIDNEKCYTRFNNDGCCNLNVKDQNAVFRQELVLGPFACPGWKEDTKNTLLRSGLNTDMCMHAESSSPKRGTKVRLYPCDIKEKRQKFEYDGYAIKYLGHPGRNLCVGPAGAHHNDPYDLIILKNCKKDYVNWSTD</sequence>
<name>A0A7S2UK13_9STRA</name>
<accession>A0A7S2UK13</accession>
<protein>
    <recommendedName>
        <fullName evidence="2">Ricin B lectin domain-containing protein</fullName>
    </recommendedName>
</protein>
<dbReference type="PROSITE" id="PS50231">
    <property type="entry name" value="RICIN_B_LECTIN"/>
    <property type="match status" value="2"/>
</dbReference>
<dbReference type="InterPro" id="IPR000772">
    <property type="entry name" value="Ricin_B_lectin"/>
</dbReference>
<evidence type="ECO:0000259" key="2">
    <source>
        <dbReference type="Pfam" id="PF00652"/>
    </source>
</evidence>
<evidence type="ECO:0000256" key="1">
    <source>
        <dbReference type="SAM" id="SignalP"/>
    </source>
</evidence>